<keyword evidence="1" id="KW-0059">Arsenical resistance</keyword>
<dbReference type="RefSeq" id="WP_353862215.1">
    <property type="nucleotide sequence ID" value="NZ_CP088295.1"/>
</dbReference>
<dbReference type="EMBL" id="CP088295">
    <property type="protein sequence ID" value="UUY01662.1"/>
    <property type="molecule type" value="Genomic_DNA"/>
</dbReference>
<reference evidence="4" key="1">
    <citation type="submission" date="2021-11" db="EMBL/GenBank/DDBJ databases">
        <title>Cultivation dependent microbiological survey of springs from the worlds oldest radium mine currently devoted to the extraction of radon-saturated water.</title>
        <authorList>
            <person name="Kapinusova G."/>
            <person name="Smrhova T."/>
            <person name="Strejcek M."/>
            <person name="Suman J."/>
            <person name="Jani K."/>
            <person name="Pajer P."/>
            <person name="Uhlik O."/>
        </authorList>
    </citation>
    <scope>NUCLEOTIDE SEQUENCE [LARGE SCALE GENOMIC DNA]</scope>
    <source>
        <strain evidence="4">J379</strain>
    </source>
</reference>
<dbReference type="InterPro" id="IPR023485">
    <property type="entry name" value="Ptyr_pPase"/>
</dbReference>
<dbReference type="Pfam" id="PF01451">
    <property type="entry name" value="LMWPc"/>
    <property type="match status" value="1"/>
</dbReference>
<gene>
    <name evidence="3" type="ORF">LRS13_13080</name>
</gene>
<dbReference type="Gene3D" id="1.10.8.1060">
    <property type="entry name" value="Corynebacterium glutamicum thioredoxin-dependent arsenate reductase, N-terminal domain"/>
    <property type="match status" value="1"/>
</dbReference>
<dbReference type="Gene3D" id="3.40.50.2300">
    <property type="match status" value="1"/>
</dbReference>
<evidence type="ECO:0000313" key="3">
    <source>
        <dbReference type="EMBL" id="UUY01662.1"/>
    </source>
</evidence>
<dbReference type="CDD" id="cd16345">
    <property type="entry name" value="LMWP_ArsC"/>
    <property type="match status" value="1"/>
</dbReference>
<protein>
    <submittedName>
        <fullName evidence="3">Arsenate reductase ArsC</fullName>
    </submittedName>
</protein>
<name>A0ABY5PAU9_9ACTN</name>
<dbReference type="SUPFAM" id="SSF52788">
    <property type="entry name" value="Phosphotyrosine protein phosphatases I"/>
    <property type="match status" value="1"/>
</dbReference>
<dbReference type="PANTHER" id="PTHR43428:SF1">
    <property type="entry name" value="ARSENATE REDUCTASE"/>
    <property type="match status" value="1"/>
</dbReference>
<evidence type="ECO:0000256" key="1">
    <source>
        <dbReference type="ARBA" id="ARBA00022849"/>
    </source>
</evidence>
<dbReference type="PANTHER" id="PTHR43428">
    <property type="entry name" value="ARSENATE REDUCTASE"/>
    <property type="match status" value="1"/>
</dbReference>
<feature type="domain" description="Phosphotyrosine protein phosphatase I" evidence="2">
    <location>
        <begin position="2"/>
        <end position="126"/>
    </location>
</feature>
<sequence>MRYVLFVCNHNAGRSQMAEAFFKLHAPEDVNAESAGSAPAKALWPNVVEAMREVGVDLGARRPLKLTLEMQLHADWAVTMGCGDACPFVPTTVEDWDIADPAEAPIERVREIRDDIEARVRALIDERIDEIRDDRTAHEMRTARLLSMLRDEFADTASPEEMRRVADTVLAGYADAPVRGFVMTLAYRQARERLRGEPVASA</sequence>
<dbReference type="InterPro" id="IPR036196">
    <property type="entry name" value="Ptyr_pPase_sf"/>
</dbReference>
<organism evidence="3 4">
    <name type="scientific">Svornostia abyssi</name>
    <dbReference type="NCBI Taxonomy" id="2898438"/>
    <lineage>
        <taxon>Bacteria</taxon>
        <taxon>Bacillati</taxon>
        <taxon>Actinomycetota</taxon>
        <taxon>Thermoleophilia</taxon>
        <taxon>Solirubrobacterales</taxon>
        <taxon>Baekduiaceae</taxon>
        <taxon>Svornostia</taxon>
    </lineage>
</organism>
<dbReference type="Proteomes" id="UP001058860">
    <property type="component" value="Chromosome"/>
</dbReference>
<evidence type="ECO:0000259" key="2">
    <source>
        <dbReference type="SMART" id="SM00226"/>
    </source>
</evidence>
<dbReference type="NCBIfam" id="NF046112">
    <property type="entry name" value="MSMEG_6209_Nter"/>
    <property type="match status" value="1"/>
</dbReference>
<dbReference type="SMART" id="SM00226">
    <property type="entry name" value="LMWPc"/>
    <property type="match status" value="1"/>
</dbReference>
<proteinExistence type="predicted"/>
<evidence type="ECO:0000313" key="4">
    <source>
        <dbReference type="Proteomes" id="UP001058860"/>
    </source>
</evidence>
<accession>A0ABY5PAU9</accession>
<keyword evidence="4" id="KW-1185">Reference proteome</keyword>